<dbReference type="PANTHER" id="PTHR21427">
    <property type="entry name" value="UBIQUINONE BIOSYNTHESIS PROTEIN COQ9, MITOCHONDRIAL"/>
    <property type="match status" value="1"/>
</dbReference>
<dbReference type="GO" id="GO:0006744">
    <property type="term" value="P:ubiquinone biosynthetic process"/>
    <property type="evidence" value="ECO:0007669"/>
    <property type="project" value="UniProtKB-KW"/>
</dbReference>
<keyword evidence="9" id="KW-1185">Reference proteome</keyword>
<evidence type="ECO:0000256" key="1">
    <source>
        <dbReference type="ARBA" id="ARBA00004749"/>
    </source>
</evidence>
<dbReference type="Pfam" id="PF08511">
    <property type="entry name" value="COQ9"/>
    <property type="match status" value="1"/>
</dbReference>
<evidence type="ECO:0000256" key="4">
    <source>
        <dbReference type="ARBA" id="ARBA00022946"/>
    </source>
</evidence>
<dbReference type="EMBL" id="WTYS01000001">
    <property type="protein sequence ID" value="MXO57875.1"/>
    <property type="molecule type" value="Genomic_DNA"/>
</dbReference>
<evidence type="ECO:0000313" key="8">
    <source>
        <dbReference type="EMBL" id="MXO57875.1"/>
    </source>
</evidence>
<dbReference type="Gene3D" id="1.10.357.10">
    <property type="entry name" value="Tetracycline Repressor, domain 2"/>
    <property type="match status" value="1"/>
</dbReference>
<dbReference type="InterPro" id="IPR012762">
    <property type="entry name" value="Ubiq_biosynth_COQ9"/>
</dbReference>
<dbReference type="RefSeq" id="WP_160598905.1">
    <property type="nucleotide sequence ID" value="NZ_WTYS01000001.1"/>
</dbReference>
<comment type="pathway">
    <text evidence="1">Cofactor biosynthesis; ubiquinone biosynthesis.</text>
</comment>
<keyword evidence="3" id="KW-0831">Ubiquinone biosynthesis</keyword>
<gene>
    <name evidence="8" type="ORF">GRI36_13435</name>
</gene>
<keyword evidence="4" id="KW-0809">Transit peptide</keyword>
<dbReference type="GO" id="GO:0008289">
    <property type="term" value="F:lipid binding"/>
    <property type="evidence" value="ECO:0007669"/>
    <property type="project" value="UniProtKB-KW"/>
</dbReference>
<keyword evidence="5" id="KW-0446">Lipid-binding</keyword>
<evidence type="ECO:0000313" key="9">
    <source>
        <dbReference type="Proteomes" id="UP000468943"/>
    </source>
</evidence>
<dbReference type="Proteomes" id="UP000468943">
    <property type="component" value="Unassembled WGS sequence"/>
</dbReference>
<evidence type="ECO:0000256" key="6">
    <source>
        <dbReference type="ARBA" id="ARBA00058104"/>
    </source>
</evidence>
<dbReference type="InterPro" id="IPR013718">
    <property type="entry name" value="COQ9_C"/>
</dbReference>
<dbReference type="OrthoDB" id="7201143at2"/>
<reference evidence="8 9" key="1">
    <citation type="submission" date="2019-12" db="EMBL/GenBank/DDBJ databases">
        <title>Genomic-based taxomic classification of the family Erythrobacteraceae.</title>
        <authorList>
            <person name="Xu L."/>
        </authorList>
    </citation>
    <scope>NUCLEOTIDE SEQUENCE [LARGE SCALE GENOMIC DNA]</scope>
    <source>
        <strain evidence="8 9">JCM 17802</strain>
    </source>
</reference>
<name>A0A6I4SPY5_9SPHN</name>
<comment type="similarity">
    <text evidence="2">Belongs to the COQ9 family.</text>
</comment>
<comment type="function">
    <text evidence="6">Membrane-associated protein that warps the membrane surface to access and bind aromatic isoprenes with high specificity, including ubiquinone (CoQ) isoprene intermediates and presents them directly to COQ7, therefore facilitating the COQ7-mediated hydroxylase step. Participates in the biosynthesis of coenzyme Q, also named ubiquinone, an essential lipid-soluble electron transporter for aerobic cellular respiration.</text>
</comment>
<evidence type="ECO:0000256" key="3">
    <source>
        <dbReference type="ARBA" id="ARBA00022688"/>
    </source>
</evidence>
<accession>A0A6I4SPY5</accession>
<evidence type="ECO:0000256" key="2">
    <source>
        <dbReference type="ARBA" id="ARBA00010766"/>
    </source>
</evidence>
<dbReference type="AlphaFoldDB" id="A0A6I4SPY5"/>
<proteinExistence type="inferred from homology"/>
<feature type="domain" description="COQ9 C-terminal" evidence="7">
    <location>
        <begin position="126"/>
        <end position="196"/>
    </location>
</feature>
<protein>
    <submittedName>
        <fullName evidence="8">COQ9 family protein</fullName>
    </submittedName>
</protein>
<sequence length="224" mass="24457">MAPNSAIDPVDLTLDELRLALAPLIADAAIFDGWKDAAIVQAAADFGADPDVAKLAFPGGAMDMIGAWIAATDAKMAEALPAELLGAMPIRERIRSLVQFRLDAIAGQEEALKRATAIMAMPQNVAKSLKTGWHSADIMWRLAGDTATDYNHYTKRTILAGIYTATLAVFADDSSDDKARTKAFLGRRIEGVMKFEKTKAKWLNPNRETFSVSRFLGRLRYPSR</sequence>
<comment type="caution">
    <text evidence="8">The sequence shown here is derived from an EMBL/GenBank/DDBJ whole genome shotgun (WGS) entry which is preliminary data.</text>
</comment>
<dbReference type="PANTHER" id="PTHR21427:SF19">
    <property type="entry name" value="UBIQUINONE BIOSYNTHESIS PROTEIN COQ9, MITOCHONDRIAL"/>
    <property type="match status" value="1"/>
</dbReference>
<organism evidence="8 9">
    <name type="scientific">Pontixanthobacter gangjinensis</name>
    <dbReference type="NCBI Taxonomy" id="1028742"/>
    <lineage>
        <taxon>Bacteria</taxon>
        <taxon>Pseudomonadati</taxon>
        <taxon>Pseudomonadota</taxon>
        <taxon>Alphaproteobacteria</taxon>
        <taxon>Sphingomonadales</taxon>
        <taxon>Erythrobacteraceae</taxon>
        <taxon>Pontixanthobacter</taxon>
    </lineage>
</organism>
<dbReference type="NCBIfam" id="TIGR02396">
    <property type="entry name" value="diverge_rpsU"/>
    <property type="match status" value="1"/>
</dbReference>
<evidence type="ECO:0000259" key="7">
    <source>
        <dbReference type="Pfam" id="PF08511"/>
    </source>
</evidence>
<evidence type="ECO:0000256" key="5">
    <source>
        <dbReference type="ARBA" id="ARBA00023121"/>
    </source>
</evidence>